<dbReference type="SMART" id="SM00359">
    <property type="entry name" value="PUA"/>
    <property type="match status" value="1"/>
</dbReference>
<evidence type="ECO:0000256" key="8">
    <source>
        <dbReference type="ARBA" id="ARBA00038091"/>
    </source>
</evidence>
<dbReference type="RefSeq" id="WP_040098230.1">
    <property type="nucleotide sequence ID" value="NZ_JWJD01000002.1"/>
</dbReference>
<evidence type="ECO:0000256" key="4">
    <source>
        <dbReference type="ARBA" id="ARBA00022603"/>
    </source>
</evidence>
<evidence type="ECO:0000256" key="6">
    <source>
        <dbReference type="ARBA" id="ARBA00022691"/>
    </source>
</evidence>
<dbReference type="PANTHER" id="PTHR42873">
    <property type="entry name" value="RIBOSOMAL RNA LARGE SUBUNIT METHYLTRANSFERASE"/>
    <property type="match status" value="1"/>
</dbReference>
<dbReference type="InterPro" id="IPR015947">
    <property type="entry name" value="PUA-like_sf"/>
</dbReference>
<gene>
    <name evidence="10" type="ORF">GFER_08145</name>
</gene>
<evidence type="ECO:0000313" key="10">
    <source>
        <dbReference type="EMBL" id="KIH77017.1"/>
    </source>
</evidence>
<dbReference type="InterPro" id="IPR036974">
    <property type="entry name" value="PUA_sf"/>
</dbReference>
<evidence type="ECO:0000256" key="2">
    <source>
        <dbReference type="ARBA" id="ARBA00022490"/>
    </source>
</evidence>
<comment type="subcellular location">
    <subcellularLocation>
        <location evidence="1">Cytoplasm</location>
    </subcellularLocation>
</comment>
<keyword evidence="7" id="KW-0694">RNA-binding</keyword>
<keyword evidence="3" id="KW-0698">rRNA processing</keyword>
<dbReference type="PANTHER" id="PTHR42873:SF1">
    <property type="entry name" value="S-ADENOSYLMETHIONINE-DEPENDENT METHYLTRANSFERASE DOMAIN-CONTAINING PROTEIN"/>
    <property type="match status" value="1"/>
</dbReference>
<feature type="domain" description="PUA" evidence="9">
    <location>
        <begin position="1"/>
        <end position="86"/>
    </location>
</feature>
<comment type="similarity">
    <text evidence="8">Belongs to the methyltransferase superfamily. RlmI family.</text>
</comment>
<name>A0A0C2HW66_9BACT</name>
<dbReference type="GO" id="GO:0008168">
    <property type="term" value="F:methyltransferase activity"/>
    <property type="evidence" value="ECO:0007669"/>
    <property type="project" value="UniProtKB-KW"/>
</dbReference>
<dbReference type="CDD" id="cd02440">
    <property type="entry name" value="AdoMet_MTases"/>
    <property type="match status" value="1"/>
</dbReference>
<dbReference type="Gene3D" id="3.30.750.80">
    <property type="entry name" value="RNA methyltransferase domain (HRMD) like"/>
    <property type="match status" value="1"/>
</dbReference>
<dbReference type="InterPro" id="IPR029063">
    <property type="entry name" value="SAM-dependent_MTases_sf"/>
</dbReference>
<dbReference type="SUPFAM" id="SSF53335">
    <property type="entry name" value="S-adenosyl-L-methionine-dependent methyltransferases"/>
    <property type="match status" value="1"/>
</dbReference>
<dbReference type="GO" id="GO:0006364">
    <property type="term" value="P:rRNA processing"/>
    <property type="evidence" value="ECO:0007669"/>
    <property type="project" value="UniProtKB-KW"/>
</dbReference>
<evidence type="ECO:0000256" key="1">
    <source>
        <dbReference type="ARBA" id="ARBA00004496"/>
    </source>
</evidence>
<dbReference type="Pfam" id="PF17785">
    <property type="entry name" value="PUA_3"/>
    <property type="match status" value="1"/>
</dbReference>
<dbReference type="CDD" id="cd11572">
    <property type="entry name" value="RlmI_M_like"/>
    <property type="match status" value="1"/>
</dbReference>
<evidence type="ECO:0000256" key="3">
    <source>
        <dbReference type="ARBA" id="ARBA00022552"/>
    </source>
</evidence>
<reference evidence="10 11" key="1">
    <citation type="submission" date="2014-12" db="EMBL/GenBank/DDBJ databases">
        <title>Genomes of Geoalkalibacter ferrihydriticus and Geoalkalibacter subterraneus, two haloalkaliphilic metal-reducing members of the Geobacteraceae.</title>
        <authorList>
            <person name="Badalamenti J.P."/>
            <person name="Torres C.I."/>
            <person name="Krajmalnik-Brown R."/>
            <person name="Bond D.R."/>
        </authorList>
    </citation>
    <scope>NUCLEOTIDE SEQUENCE [LARGE SCALE GENOMIC DNA]</scope>
    <source>
        <strain evidence="10 11">DSM 17813</strain>
    </source>
</reference>
<dbReference type="InterPro" id="IPR019614">
    <property type="entry name" value="SAM-dep_methyl-trfase"/>
</dbReference>
<protein>
    <submittedName>
        <fullName evidence="10">SAM-dependent methyltransferase</fullName>
    </submittedName>
</protein>
<evidence type="ECO:0000259" key="9">
    <source>
        <dbReference type="SMART" id="SM00359"/>
    </source>
</evidence>
<evidence type="ECO:0000256" key="5">
    <source>
        <dbReference type="ARBA" id="ARBA00022679"/>
    </source>
</evidence>
<dbReference type="InterPro" id="IPR002478">
    <property type="entry name" value="PUA"/>
</dbReference>
<sequence>MDVFLSAGRERRVRTGHPWVFSNEIARVDGQAAPGDAVAVHTAKGEFLGVGHFNPQSLISIRLLSTRREDIDSADFFRERISRALAYRRTLYGDLDGLRLVYGESDFLPGLVVDRYGPVLSLQFLSLGMDKRRSLIVGALQELLQPQAIVARNDVGVRDLEGLPQQIEVLRGEVPEEVVVRENGLSFAVDILGGQKTGHFLDQKENHMALRERVAGGRVLDLFCYSGAWAVHAAHFGAREVLGIDISPGALDLARGNAARNALAQLCSFRQGDVFEVLRDLAARGERFDTIVLDPPAFVKSKKRLTEAVRGYLTINRRAIELLEPGGFLFTCSCSHHMQRDLFLDTLRQAALKARRTLRLIEVGGQALDHPVLLACPETEYLKCAILQAV</sequence>
<dbReference type="GO" id="GO:0005737">
    <property type="term" value="C:cytoplasm"/>
    <property type="evidence" value="ECO:0007669"/>
    <property type="project" value="UniProtKB-SubCell"/>
</dbReference>
<dbReference type="PROSITE" id="PS50890">
    <property type="entry name" value="PUA"/>
    <property type="match status" value="1"/>
</dbReference>
<dbReference type="GO" id="GO:0003723">
    <property type="term" value="F:RNA binding"/>
    <property type="evidence" value="ECO:0007669"/>
    <property type="project" value="UniProtKB-KW"/>
</dbReference>
<dbReference type="GO" id="GO:0032259">
    <property type="term" value="P:methylation"/>
    <property type="evidence" value="ECO:0007669"/>
    <property type="project" value="UniProtKB-KW"/>
</dbReference>
<keyword evidence="5 10" id="KW-0808">Transferase</keyword>
<evidence type="ECO:0000313" key="11">
    <source>
        <dbReference type="Proteomes" id="UP000035068"/>
    </source>
</evidence>
<proteinExistence type="inferred from homology"/>
<organism evidence="10 11">
    <name type="scientific">Geoalkalibacter ferrihydriticus DSM 17813</name>
    <dbReference type="NCBI Taxonomy" id="1121915"/>
    <lineage>
        <taxon>Bacteria</taxon>
        <taxon>Pseudomonadati</taxon>
        <taxon>Thermodesulfobacteriota</taxon>
        <taxon>Desulfuromonadia</taxon>
        <taxon>Desulfuromonadales</taxon>
        <taxon>Geoalkalibacteraceae</taxon>
        <taxon>Geoalkalibacter</taxon>
    </lineage>
</organism>
<dbReference type="EMBL" id="JWJD01000002">
    <property type="protein sequence ID" value="KIH77017.1"/>
    <property type="molecule type" value="Genomic_DNA"/>
</dbReference>
<dbReference type="AlphaFoldDB" id="A0A0C2HW66"/>
<evidence type="ECO:0000256" key="7">
    <source>
        <dbReference type="ARBA" id="ARBA00022884"/>
    </source>
</evidence>
<dbReference type="Pfam" id="PF10672">
    <property type="entry name" value="Methyltrans_SAM"/>
    <property type="match status" value="1"/>
</dbReference>
<accession>A0A0C2HW66</accession>
<keyword evidence="6" id="KW-0949">S-adenosyl-L-methionine</keyword>
<dbReference type="InterPro" id="IPR041532">
    <property type="entry name" value="RlmI-like_PUA"/>
</dbReference>
<dbReference type="Gene3D" id="2.30.130.10">
    <property type="entry name" value="PUA domain"/>
    <property type="match status" value="1"/>
</dbReference>
<keyword evidence="4 10" id="KW-0489">Methyltransferase</keyword>
<keyword evidence="11" id="KW-1185">Reference proteome</keyword>
<comment type="caution">
    <text evidence="10">The sequence shown here is derived from an EMBL/GenBank/DDBJ whole genome shotgun (WGS) entry which is preliminary data.</text>
</comment>
<dbReference type="Proteomes" id="UP000035068">
    <property type="component" value="Unassembled WGS sequence"/>
</dbReference>
<dbReference type="SUPFAM" id="SSF88697">
    <property type="entry name" value="PUA domain-like"/>
    <property type="match status" value="1"/>
</dbReference>
<dbReference type="Gene3D" id="3.40.50.150">
    <property type="entry name" value="Vaccinia Virus protein VP39"/>
    <property type="match status" value="1"/>
</dbReference>
<dbReference type="CDD" id="cd21153">
    <property type="entry name" value="PUA_RlmI"/>
    <property type="match status" value="1"/>
</dbReference>
<keyword evidence="2" id="KW-0963">Cytoplasm</keyword>